<gene>
    <name evidence="3" type="ORF">S12H4_51050</name>
</gene>
<dbReference type="InterPro" id="IPR006680">
    <property type="entry name" value="Amidohydro-rel"/>
</dbReference>
<dbReference type="InterPro" id="IPR050287">
    <property type="entry name" value="MTA/SAH_deaminase"/>
</dbReference>
<dbReference type="GO" id="GO:0016810">
    <property type="term" value="F:hydrolase activity, acting on carbon-nitrogen (but not peptide) bonds"/>
    <property type="evidence" value="ECO:0007669"/>
    <property type="project" value="InterPro"/>
</dbReference>
<sequence length="242" mass="26453">EPSISEALAMHEKWQGAAEGRIQVWFGPRPLGTGGTSIETMKEIIELAREHDIPINIHYCEIRSETIHYKREFAGYTPGRLTGWLEDIGLLGPKTLLIHVNWLEPEDIPNLARTGTHVVHNPCCNTKLASGFALIPEMIAGGVNVSLGCDGGPSNNTYDMIQEMRFAGYIHRARLLDPLVMDNETVIEMATINGAKVMGREKEFGSLEAGKKADLIILDTDKSHLIPAPDPVSICVCAANGS</sequence>
<keyword evidence="1" id="KW-0378">Hydrolase</keyword>
<dbReference type="InterPro" id="IPR032466">
    <property type="entry name" value="Metal_Hydrolase"/>
</dbReference>
<dbReference type="Pfam" id="PF01979">
    <property type="entry name" value="Amidohydro_1"/>
    <property type="match status" value="1"/>
</dbReference>
<dbReference type="Gene3D" id="3.20.20.140">
    <property type="entry name" value="Metal-dependent hydrolases"/>
    <property type="match status" value="1"/>
</dbReference>
<dbReference type="PANTHER" id="PTHR43794:SF11">
    <property type="entry name" value="AMIDOHYDROLASE-RELATED DOMAIN-CONTAINING PROTEIN"/>
    <property type="match status" value="1"/>
</dbReference>
<feature type="non-terminal residue" evidence="3">
    <location>
        <position position="1"/>
    </location>
</feature>
<dbReference type="AlphaFoldDB" id="X1VBL4"/>
<comment type="caution">
    <text evidence="3">The sequence shown here is derived from an EMBL/GenBank/DDBJ whole genome shotgun (WGS) entry which is preliminary data.</text>
</comment>
<evidence type="ECO:0000256" key="1">
    <source>
        <dbReference type="ARBA" id="ARBA00022801"/>
    </source>
</evidence>
<name>X1VBL4_9ZZZZ</name>
<dbReference type="InterPro" id="IPR011059">
    <property type="entry name" value="Metal-dep_hydrolase_composite"/>
</dbReference>
<protein>
    <recommendedName>
        <fullName evidence="2">Amidohydrolase-related domain-containing protein</fullName>
    </recommendedName>
</protein>
<reference evidence="3" key="1">
    <citation type="journal article" date="2014" name="Front. Microbiol.">
        <title>High frequency of phylogenetically diverse reductive dehalogenase-homologous genes in deep subseafloor sedimentary metagenomes.</title>
        <authorList>
            <person name="Kawai M."/>
            <person name="Futagami T."/>
            <person name="Toyoda A."/>
            <person name="Takaki Y."/>
            <person name="Nishi S."/>
            <person name="Hori S."/>
            <person name="Arai W."/>
            <person name="Tsubouchi T."/>
            <person name="Morono Y."/>
            <person name="Uchiyama I."/>
            <person name="Ito T."/>
            <person name="Fujiyama A."/>
            <person name="Inagaki F."/>
            <person name="Takami H."/>
        </authorList>
    </citation>
    <scope>NUCLEOTIDE SEQUENCE</scope>
    <source>
        <strain evidence="3">Expedition CK06-06</strain>
    </source>
</reference>
<feature type="non-terminal residue" evidence="3">
    <location>
        <position position="242"/>
    </location>
</feature>
<dbReference type="SUPFAM" id="SSF51338">
    <property type="entry name" value="Composite domain of metallo-dependent hydrolases"/>
    <property type="match status" value="1"/>
</dbReference>
<proteinExistence type="predicted"/>
<evidence type="ECO:0000313" key="3">
    <source>
        <dbReference type="EMBL" id="GAJ10891.1"/>
    </source>
</evidence>
<dbReference type="PANTHER" id="PTHR43794">
    <property type="entry name" value="AMINOHYDROLASE SSNA-RELATED"/>
    <property type="match status" value="1"/>
</dbReference>
<dbReference type="SUPFAM" id="SSF51556">
    <property type="entry name" value="Metallo-dependent hydrolases"/>
    <property type="match status" value="1"/>
</dbReference>
<dbReference type="EMBL" id="BARW01032222">
    <property type="protein sequence ID" value="GAJ10891.1"/>
    <property type="molecule type" value="Genomic_DNA"/>
</dbReference>
<organism evidence="3">
    <name type="scientific">marine sediment metagenome</name>
    <dbReference type="NCBI Taxonomy" id="412755"/>
    <lineage>
        <taxon>unclassified sequences</taxon>
        <taxon>metagenomes</taxon>
        <taxon>ecological metagenomes</taxon>
    </lineage>
</organism>
<accession>X1VBL4</accession>
<feature type="domain" description="Amidohydrolase-related" evidence="2">
    <location>
        <begin position="10"/>
        <end position="224"/>
    </location>
</feature>
<evidence type="ECO:0000259" key="2">
    <source>
        <dbReference type="Pfam" id="PF01979"/>
    </source>
</evidence>
<dbReference type="Gene3D" id="2.30.40.10">
    <property type="entry name" value="Urease, subunit C, domain 1"/>
    <property type="match status" value="1"/>
</dbReference>